<comment type="caution">
    <text evidence="4">The sequence shown here is derived from an EMBL/GenBank/DDBJ whole genome shotgun (WGS) entry which is preliminary data.</text>
</comment>
<evidence type="ECO:0000259" key="3">
    <source>
        <dbReference type="PROSITE" id="PS50110"/>
    </source>
</evidence>
<gene>
    <name evidence="4" type="ORF">EVJ47_05140</name>
</gene>
<evidence type="ECO:0000313" key="5">
    <source>
        <dbReference type="Proteomes" id="UP000320813"/>
    </source>
</evidence>
<dbReference type="Gene3D" id="3.40.50.2300">
    <property type="match status" value="1"/>
</dbReference>
<dbReference type="PANTHER" id="PTHR44591:SF3">
    <property type="entry name" value="RESPONSE REGULATORY DOMAIN-CONTAINING PROTEIN"/>
    <property type="match status" value="1"/>
</dbReference>
<feature type="modified residue" description="4-aspartylphosphate" evidence="2">
    <location>
        <position position="96"/>
    </location>
</feature>
<dbReference type="PROSITE" id="PS50110">
    <property type="entry name" value="RESPONSE_REGULATORY"/>
    <property type="match status" value="1"/>
</dbReference>
<reference evidence="4 5" key="1">
    <citation type="submission" date="2019-01" db="EMBL/GenBank/DDBJ databases">
        <title>Insights into ecological role of a new deltaproteobacterial order Candidatus Sinidesulfobacterales (Sva0485) by metagenomics and metatranscriptomics.</title>
        <authorList>
            <person name="Tan S."/>
            <person name="Liu J."/>
            <person name="Fang Y."/>
            <person name="Hedlund B.P."/>
            <person name="Lian Z.H."/>
            <person name="Huang L.Y."/>
            <person name="Li J.T."/>
            <person name="Huang L.N."/>
            <person name="Li W.J."/>
            <person name="Jiang H.C."/>
            <person name="Dong H.L."/>
            <person name="Shu W.S."/>
        </authorList>
    </citation>
    <scope>NUCLEOTIDE SEQUENCE [LARGE SCALE GENOMIC DNA]</scope>
    <source>
        <strain evidence="4">AP3</strain>
    </source>
</reference>
<dbReference type="InterPro" id="IPR050595">
    <property type="entry name" value="Bact_response_regulator"/>
</dbReference>
<keyword evidence="1 2" id="KW-0597">Phosphoprotein</keyword>
<evidence type="ECO:0000256" key="2">
    <source>
        <dbReference type="PROSITE-ProRule" id="PRU00169"/>
    </source>
</evidence>
<dbReference type="AlphaFoldDB" id="A0A519BBB4"/>
<name>A0A519BBB4_9DELT</name>
<dbReference type="InterPro" id="IPR001789">
    <property type="entry name" value="Sig_transdc_resp-reg_receiver"/>
</dbReference>
<feature type="domain" description="Response regulatory" evidence="3">
    <location>
        <begin position="44"/>
        <end position="172"/>
    </location>
</feature>
<dbReference type="PANTHER" id="PTHR44591">
    <property type="entry name" value="STRESS RESPONSE REGULATOR PROTEIN 1"/>
    <property type="match status" value="1"/>
</dbReference>
<dbReference type="Proteomes" id="UP000320813">
    <property type="component" value="Unassembled WGS sequence"/>
</dbReference>
<dbReference type="GO" id="GO:0000160">
    <property type="term" value="P:phosphorelay signal transduction system"/>
    <property type="evidence" value="ECO:0007669"/>
    <property type="project" value="InterPro"/>
</dbReference>
<sequence>MLLSSILKNGDMPLLTDTGNNAGQGVNPPVTVSFVVSGAVSYSNILIADDNSVNANLMKAILESTGERYNITIVNDGKEALDMISSNINFDLIILDIMMPKVNGLEVLKELRREDNNIEPAQTRLCCNFPVMIVSALTDPLTVARGIEMGANDYMVKPISKDVFKAKVVFLINQKKMYDALINLNPQNNGE</sequence>
<dbReference type="EMBL" id="SGBD01000002">
    <property type="protein sequence ID" value="RZD14557.1"/>
    <property type="molecule type" value="Genomic_DNA"/>
</dbReference>
<proteinExistence type="predicted"/>
<dbReference type="SUPFAM" id="SSF52172">
    <property type="entry name" value="CheY-like"/>
    <property type="match status" value="1"/>
</dbReference>
<accession>A0A519BBB4</accession>
<dbReference type="SMART" id="SM00448">
    <property type="entry name" value="REC"/>
    <property type="match status" value="1"/>
</dbReference>
<dbReference type="InterPro" id="IPR011006">
    <property type="entry name" value="CheY-like_superfamily"/>
</dbReference>
<evidence type="ECO:0000256" key="1">
    <source>
        <dbReference type="ARBA" id="ARBA00022553"/>
    </source>
</evidence>
<protein>
    <submittedName>
        <fullName evidence="4">Response regulator</fullName>
    </submittedName>
</protein>
<organism evidence="4 5">
    <name type="scientific">Candidatus Acidulodesulfobacterium ferriphilum</name>
    <dbReference type="NCBI Taxonomy" id="2597223"/>
    <lineage>
        <taxon>Bacteria</taxon>
        <taxon>Deltaproteobacteria</taxon>
        <taxon>Candidatus Acidulodesulfobacterales</taxon>
        <taxon>Candidatus Acidulodesulfobacterium</taxon>
    </lineage>
</organism>
<dbReference type="CDD" id="cd17574">
    <property type="entry name" value="REC_OmpR"/>
    <property type="match status" value="1"/>
</dbReference>
<evidence type="ECO:0000313" key="4">
    <source>
        <dbReference type="EMBL" id="RZD14557.1"/>
    </source>
</evidence>
<dbReference type="Pfam" id="PF00072">
    <property type="entry name" value="Response_reg"/>
    <property type="match status" value="1"/>
</dbReference>